<protein>
    <recommendedName>
        <fullName evidence="1">Lactose phosphotransferase system repressor</fullName>
    </recommendedName>
</protein>
<evidence type="ECO:0000256" key="5">
    <source>
        <dbReference type="ARBA" id="ARBA00023163"/>
    </source>
</evidence>
<dbReference type="InterPro" id="IPR037171">
    <property type="entry name" value="NagB/RpiA_transferase-like"/>
</dbReference>
<dbReference type="SUPFAM" id="SSF46785">
    <property type="entry name" value="Winged helix' DNA-binding domain"/>
    <property type="match status" value="1"/>
</dbReference>
<dbReference type="PANTHER" id="PTHR30363">
    <property type="entry name" value="HTH-TYPE TRANSCRIPTIONAL REGULATOR SRLR-RELATED"/>
    <property type="match status" value="1"/>
</dbReference>
<dbReference type="Gene3D" id="3.40.50.1360">
    <property type="match status" value="1"/>
</dbReference>
<dbReference type="RefSeq" id="WP_274260372.1">
    <property type="nucleotide sequence ID" value="NZ_CP117884.1"/>
</dbReference>
<gene>
    <name evidence="8" type="ORF">PQ472_00280</name>
</gene>
<dbReference type="SMART" id="SM01134">
    <property type="entry name" value="DeoRC"/>
    <property type="match status" value="1"/>
</dbReference>
<evidence type="ECO:0000256" key="3">
    <source>
        <dbReference type="ARBA" id="ARBA00023015"/>
    </source>
</evidence>
<dbReference type="Proteomes" id="UP001220377">
    <property type="component" value="Chromosome"/>
</dbReference>
<dbReference type="InterPro" id="IPR018356">
    <property type="entry name" value="Tscrpt_reg_HTH_DeoR_CS"/>
</dbReference>
<dbReference type="Pfam" id="PF00455">
    <property type="entry name" value="DeoRC"/>
    <property type="match status" value="1"/>
</dbReference>
<dbReference type="InterPro" id="IPR001034">
    <property type="entry name" value="DeoR_HTH"/>
</dbReference>
<dbReference type="InterPro" id="IPR036390">
    <property type="entry name" value="WH_DNA-bd_sf"/>
</dbReference>
<dbReference type="GO" id="GO:0003677">
    <property type="term" value="F:DNA binding"/>
    <property type="evidence" value="ECO:0007669"/>
    <property type="project" value="UniProtKB-KW"/>
</dbReference>
<keyword evidence="5" id="KW-0804">Transcription</keyword>
<name>A0ABY7WR91_9LACO</name>
<dbReference type="Gene3D" id="1.10.10.10">
    <property type="entry name" value="Winged helix-like DNA-binding domain superfamily/Winged helix DNA-binding domain"/>
    <property type="match status" value="1"/>
</dbReference>
<dbReference type="PROSITE" id="PS00894">
    <property type="entry name" value="HTH_DEOR_1"/>
    <property type="match status" value="1"/>
</dbReference>
<evidence type="ECO:0000256" key="2">
    <source>
        <dbReference type="ARBA" id="ARBA00022491"/>
    </source>
</evidence>
<evidence type="ECO:0000256" key="1">
    <source>
        <dbReference type="ARBA" id="ARBA00021390"/>
    </source>
</evidence>
<evidence type="ECO:0000256" key="6">
    <source>
        <dbReference type="ARBA" id="ARBA00024937"/>
    </source>
</evidence>
<dbReference type="InterPro" id="IPR036388">
    <property type="entry name" value="WH-like_DNA-bd_sf"/>
</dbReference>
<dbReference type="PRINTS" id="PR00037">
    <property type="entry name" value="HTHLACR"/>
</dbReference>
<dbReference type="Pfam" id="PF08220">
    <property type="entry name" value="HTH_DeoR"/>
    <property type="match status" value="1"/>
</dbReference>
<accession>A0ABY7WR91</accession>
<evidence type="ECO:0000259" key="7">
    <source>
        <dbReference type="PROSITE" id="PS51000"/>
    </source>
</evidence>
<keyword evidence="4 8" id="KW-0238">DNA-binding</keyword>
<keyword evidence="3" id="KW-0805">Transcription regulation</keyword>
<comment type="function">
    <text evidence="6">Repressor of the lactose catabolism operon. Galactose-6-phosphate is the inducer.</text>
</comment>
<evidence type="ECO:0000313" key="8">
    <source>
        <dbReference type="EMBL" id="WDF82709.1"/>
    </source>
</evidence>
<feature type="domain" description="HTH deoR-type" evidence="7">
    <location>
        <begin position="3"/>
        <end position="58"/>
    </location>
</feature>
<dbReference type="SUPFAM" id="SSF100950">
    <property type="entry name" value="NagB/RpiA/CoA transferase-like"/>
    <property type="match status" value="1"/>
</dbReference>
<dbReference type="PANTHER" id="PTHR30363:SF4">
    <property type="entry name" value="GLYCEROL-3-PHOSPHATE REGULON REPRESSOR"/>
    <property type="match status" value="1"/>
</dbReference>
<reference evidence="8 9" key="1">
    <citation type="submission" date="2023-02" db="EMBL/GenBank/DDBJ databases">
        <title>Genome sequence of Lacticaseibacillus sp. KACC 23028.</title>
        <authorList>
            <person name="Kim S."/>
            <person name="Heo J."/>
            <person name="Kwon S.-W."/>
        </authorList>
    </citation>
    <scope>NUCLEOTIDE SEQUENCE [LARGE SCALE GENOMIC DNA]</scope>
    <source>
        <strain evidence="8 9">KACC 23028</strain>
    </source>
</reference>
<keyword evidence="2" id="KW-0678">Repressor</keyword>
<dbReference type="EMBL" id="CP117884">
    <property type="protein sequence ID" value="WDF82709.1"/>
    <property type="molecule type" value="Genomic_DNA"/>
</dbReference>
<dbReference type="InterPro" id="IPR050313">
    <property type="entry name" value="Carb_Metab_HTH_regulators"/>
</dbReference>
<sequence>MLKRQRLLTIRNLVDRKGIVTVNEIGQELNVSTMTVRRDLAELAEKNAVIRVHGGAQSPRLAQNQAQELSRLEKRELHVDEKRQVAASAAALVEEGDTIFIGPGTTNEFIADYVMLPELRVVTNSLPVFDSFKSKADRYELLLVGGAYRERSGAFIGNLAVEMLEKLRMTKAFVSANGVCDNIVSNANADEGQVQRLALNNARQRYIVADHTKLDTEDFYGFYNLADVDALITDKGIDEDQRGTYAKLTQIITEVN</sequence>
<evidence type="ECO:0000256" key="4">
    <source>
        <dbReference type="ARBA" id="ARBA00023125"/>
    </source>
</evidence>
<dbReference type="InterPro" id="IPR014036">
    <property type="entry name" value="DeoR-like_C"/>
</dbReference>
<dbReference type="PROSITE" id="PS51000">
    <property type="entry name" value="HTH_DEOR_2"/>
    <property type="match status" value="1"/>
</dbReference>
<proteinExistence type="predicted"/>
<organism evidence="8 9">
    <name type="scientific">Lacticaseibacillus pabuli</name>
    <dbReference type="NCBI Taxonomy" id="3025672"/>
    <lineage>
        <taxon>Bacteria</taxon>
        <taxon>Bacillati</taxon>
        <taxon>Bacillota</taxon>
        <taxon>Bacilli</taxon>
        <taxon>Lactobacillales</taxon>
        <taxon>Lactobacillaceae</taxon>
        <taxon>Lacticaseibacillus</taxon>
    </lineage>
</organism>
<keyword evidence="9" id="KW-1185">Reference proteome</keyword>
<evidence type="ECO:0000313" key="9">
    <source>
        <dbReference type="Proteomes" id="UP001220377"/>
    </source>
</evidence>
<dbReference type="SMART" id="SM00420">
    <property type="entry name" value="HTH_DEOR"/>
    <property type="match status" value="1"/>
</dbReference>